<evidence type="ECO:0008006" key="3">
    <source>
        <dbReference type="Google" id="ProtNLM"/>
    </source>
</evidence>
<dbReference type="RefSeq" id="WP_085865692.1">
    <property type="nucleotide sequence ID" value="NZ_FWFT01000007.1"/>
</dbReference>
<evidence type="ECO:0000313" key="1">
    <source>
        <dbReference type="EMBL" id="SLN62187.1"/>
    </source>
</evidence>
<evidence type="ECO:0000313" key="2">
    <source>
        <dbReference type="Proteomes" id="UP000193623"/>
    </source>
</evidence>
<dbReference type="OrthoDB" id="1407035at2"/>
<accession>A0A1Y5TEF1</accession>
<dbReference type="Gene3D" id="3.40.50.300">
    <property type="entry name" value="P-loop containing nucleotide triphosphate hydrolases"/>
    <property type="match status" value="1"/>
</dbReference>
<organism evidence="1 2">
    <name type="scientific">Pseudooctadecabacter jejudonensis</name>
    <dbReference type="NCBI Taxonomy" id="1391910"/>
    <lineage>
        <taxon>Bacteria</taxon>
        <taxon>Pseudomonadati</taxon>
        <taxon>Pseudomonadota</taxon>
        <taxon>Alphaproteobacteria</taxon>
        <taxon>Rhodobacterales</taxon>
        <taxon>Paracoccaceae</taxon>
        <taxon>Pseudooctadecabacter</taxon>
    </lineage>
</organism>
<keyword evidence="2" id="KW-1185">Reference proteome</keyword>
<dbReference type="Proteomes" id="UP000193623">
    <property type="component" value="Unassembled WGS sequence"/>
</dbReference>
<dbReference type="InterPro" id="IPR027417">
    <property type="entry name" value="P-loop_NTPase"/>
</dbReference>
<sequence>MAGFHQIGRCIVDHVVPDDQAFDRLVFLHIEKAAGKSLKTFLDLTFPAGVVSPHTDYTSFEQVAPDYGLSVGHIDRQYCGRVLGEFKWFTVLREPVERVASLMNYWAQVAHPASWIYRDASEVDRAAYDLARTATLEEFAASDNQKIVDQVHNLMCFRILGAVQGNSTDQEYADKAFDLLQSEALFFGLQSQLPMTLLQIPLLLDLPARDVRLPKARVNETSLARVSAHDSRIEDLPSLRADMLLYRAAEKLFHQRMLSITEIYLNRTTYQRVHDRLPTSASH</sequence>
<reference evidence="1 2" key="1">
    <citation type="submission" date="2017-03" db="EMBL/GenBank/DDBJ databases">
        <authorList>
            <person name="Afonso C.L."/>
            <person name="Miller P.J."/>
            <person name="Scott M.A."/>
            <person name="Spackman E."/>
            <person name="Goraichik I."/>
            <person name="Dimitrov K.M."/>
            <person name="Suarez D.L."/>
            <person name="Swayne D.E."/>
        </authorList>
    </citation>
    <scope>NUCLEOTIDE SEQUENCE [LARGE SCALE GENOMIC DNA]</scope>
    <source>
        <strain evidence="1 2">CECT 8397</strain>
    </source>
</reference>
<name>A0A1Y5TEF1_9RHOB</name>
<proteinExistence type="predicted"/>
<protein>
    <recommendedName>
        <fullName evidence="3">Sulfotransferase family protein</fullName>
    </recommendedName>
</protein>
<dbReference type="AlphaFoldDB" id="A0A1Y5TEF1"/>
<dbReference type="EMBL" id="FWFT01000007">
    <property type="protein sequence ID" value="SLN62187.1"/>
    <property type="molecule type" value="Genomic_DNA"/>
</dbReference>
<gene>
    <name evidence="1" type="ORF">PSJ8397_03298</name>
</gene>